<organism evidence="1 2">
    <name type="scientific">Ravibacter arvi</name>
    <dbReference type="NCBI Taxonomy" id="2051041"/>
    <lineage>
        <taxon>Bacteria</taxon>
        <taxon>Pseudomonadati</taxon>
        <taxon>Bacteroidota</taxon>
        <taxon>Cytophagia</taxon>
        <taxon>Cytophagales</taxon>
        <taxon>Spirosomataceae</taxon>
        <taxon>Ravibacter</taxon>
    </lineage>
</organism>
<dbReference type="PROSITE" id="PS51257">
    <property type="entry name" value="PROKAR_LIPOPROTEIN"/>
    <property type="match status" value="1"/>
</dbReference>
<name>A0ABP8LN68_9BACT</name>
<proteinExistence type="predicted"/>
<dbReference type="EMBL" id="BAABEY010000001">
    <property type="protein sequence ID" value="GAA4431459.1"/>
    <property type="molecule type" value="Genomic_DNA"/>
</dbReference>
<keyword evidence="2" id="KW-1185">Reference proteome</keyword>
<gene>
    <name evidence="1" type="ORF">GCM10023091_02210</name>
</gene>
<dbReference type="RefSeq" id="WP_345026145.1">
    <property type="nucleotide sequence ID" value="NZ_BAABEY010000001.1"/>
</dbReference>
<comment type="caution">
    <text evidence="1">The sequence shown here is derived from an EMBL/GenBank/DDBJ whole genome shotgun (WGS) entry which is preliminary data.</text>
</comment>
<evidence type="ECO:0000313" key="1">
    <source>
        <dbReference type="EMBL" id="GAA4431459.1"/>
    </source>
</evidence>
<evidence type="ECO:0000313" key="2">
    <source>
        <dbReference type="Proteomes" id="UP001501508"/>
    </source>
</evidence>
<reference evidence="2" key="1">
    <citation type="journal article" date="2019" name="Int. J. Syst. Evol. Microbiol.">
        <title>The Global Catalogue of Microorganisms (GCM) 10K type strain sequencing project: providing services to taxonomists for standard genome sequencing and annotation.</title>
        <authorList>
            <consortium name="The Broad Institute Genomics Platform"/>
            <consortium name="The Broad Institute Genome Sequencing Center for Infectious Disease"/>
            <person name="Wu L."/>
            <person name="Ma J."/>
        </authorList>
    </citation>
    <scope>NUCLEOTIDE SEQUENCE [LARGE SCALE GENOMIC DNA]</scope>
    <source>
        <strain evidence="2">JCM 31920</strain>
    </source>
</reference>
<evidence type="ECO:0008006" key="3">
    <source>
        <dbReference type="Google" id="ProtNLM"/>
    </source>
</evidence>
<protein>
    <recommendedName>
        <fullName evidence="3">Lipoprotein</fullName>
    </recommendedName>
</protein>
<accession>A0ABP8LN68</accession>
<sequence>MKKVLLYAILFTGLISGSCSGKKQPGEMLVEANKIHLEAVEIYDEAHTLLDAAKGKAVARNDSALLVRVDSVHQLLHAWKESLYEVPGFEHNHEADGHNHEHEHKAVPAMTDESMLSYQKNAKTAVEEIKIELLAMSKE</sequence>
<dbReference type="Proteomes" id="UP001501508">
    <property type="component" value="Unassembled WGS sequence"/>
</dbReference>